<name>A2DA46_TRIV3</name>
<evidence type="ECO:0000313" key="3">
    <source>
        <dbReference type="Proteomes" id="UP000001542"/>
    </source>
</evidence>
<dbReference type="VEuPathDB" id="TrichDB:TVAGG3_0266220"/>
<dbReference type="GO" id="GO:0005524">
    <property type="term" value="F:ATP binding"/>
    <property type="evidence" value="ECO:0007669"/>
    <property type="project" value="InterPro"/>
</dbReference>
<proteinExistence type="predicted"/>
<dbReference type="InParanoid" id="A2DA46"/>
<protein>
    <recommendedName>
        <fullName evidence="1">Protein kinase domain-containing protein</fullName>
    </recommendedName>
</protein>
<organism evidence="2 3">
    <name type="scientific">Trichomonas vaginalis (strain ATCC PRA-98 / G3)</name>
    <dbReference type="NCBI Taxonomy" id="412133"/>
    <lineage>
        <taxon>Eukaryota</taxon>
        <taxon>Metamonada</taxon>
        <taxon>Parabasalia</taxon>
        <taxon>Trichomonadida</taxon>
        <taxon>Trichomonadidae</taxon>
        <taxon>Trichomonas</taxon>
    </lineage>
</organism>
<dbReference type="EMBL" id="DS113182">
    <property type="protein sequence ID" value="EAY22694.1"/>
    <property type="molecule type" value="Genomic_DNA"/>
</dbReference>
<accession>A2DA46</accession>
<dbReference type="PROSITE" id="PS50011">
    <property type="entry name" value="PROTEIN_KINASE_DOM"/>
    <property type="match status" value="1"/>
</dbReference>
<dbReference type="VEuPathDB" id="TrichDB:TVAG_476230"/>
<dbReference type="Proteomes" id="UP000001542">
    <property type="component" value="Unassembled WGS sequence"/>
</dbReference>
<dbReference type="AlphaFoldDB" id="A2DA46"/>
<dbReference type="SUPFAM" id="SSF56112">
    <property type="entry name" value="Protein kinase-like (PK-like)"/>
    <property type="match status" value="1"/>
</dbReference>
<dbReference type="KEGG" id="tva:5468253"/>
<dbReference type="GO" id="GO:0004672">
    <property type="term" value="F:protein kinase activity"/>
    <property type="evidence" value="ECO:0007669"/>
    <property type="project" value="InterPro"/>
</dbReference>
<gene>
    <name evidence="2" type="ORF">TVAG_476230</name>
</gene>
<reference evidence="2" key="1">
    <citation type="submission" date="2006-10" db="EMBL/GenBank/DDBJ databases">
        <authorList>
            <person name="Amadeo P."/>
            <person name="Zhao Q."/>
            <person name="Wortman J."/>
            <person name="Fraser-Liggett C."/>
            <person name="Carlton J."/>
        </authorList>
    </citation>
    <scope>NUCLEOTIDE SEQUENCE</scope>
    <source>
        <strain evidence="2">G3</strain>
    </source>
</reference>
<evidence type="ECO:0000259" key="1">
    <source>
        <dbReference type="PROSITE" id="PS50011"/>
    </source>
</evidence>
<keyword evidence="3" id="KW-1185">Reference proteome</keyword>
<sequence length="163" mass="18763">MKALISSYKTIIELNTHKTQIVRHRDINPKNIMVNADGVAFIIDFGQSKKSSPTSIMQSERTVLRGTAAYRPSFSYNEGVVLYRTIYDIAGWARIFISVAASEWLETPTRIPKLEPKSPKYYKLLKPFLEIDDNVNLDWQQNLEDIINNASNVLQDPEQLREF</sequence>
<dbReference type="Gene3D" id="1.10.510.10">
    <property type="entry name" value="Transferase(Phosphotransferase) domain 1"/>
    <property type="match status" value="1"/>
</dbReference>
<dbReference type="InterPro" id="IPR000719">
    <property type="entry name" value="Prot_kinase_dom"/>
</dbReference>
<evidence type="ECO:0000313" key="2">
    <source>
        <dbReference type="EMBL" id="EAY22694.1"/>
    </source>
</evidence>
<dbReference type="RefSeq" id="XP_001583680.1">
    <property type="nucleotide sequence ID" value="XM_001583630.1"/>
</dbReference>
<reference evidence="2" key="2">
    <citation type="journal article" date="2007" name="Science">
        <title>Draft genome sequence of the sexually transmitted pathogen Trichomonas vaginalis.</title>
        <authorList>
            <person name="Carlton J.M."/>
            <person name="Hirt R.P."/>
            <person name="Silva J.C."/>
            <person name="Delcher A.L."/>
            <person name="Schatz M."/>
            <person name="Zhao Q."/>
            <person name="Wortman J.R."/>
            <person name="Bidwell S.L."/>
            <person name="Alsmark U.C.M."/>
            <person name="Besteiro S."/>
            <person name="Sicheritz-Ponten T."/>
            <person name="Noel C.J."/>
            <person name="Dacks J.B."/>
            <person name="Foster P.G."/>
            <person name="Simillion C."/>
            <person name="Van de Peer Y."/>
            <person name="Miranda-Saavedra D."/>
            <person name="Barton G.J."/>
            <person name="Westrop G.D."/>
            <person name="Mueller S."/>
            <person name="Dessi D."/>
            <person name="Fiori P.L."/>
            <person name="Ren Q."/>
            <person name="Paulsen I."/>
            <person name="Zhang H."/>
            <person name="Bastida-Corcuera F.D."/>
            <person name="Simoes-Barbosa A."/>
            <person name="Brown M.T."/>
            <person name="Hayes R.D."/>
            <person name="Mukherjee M."/>
            <person name="Okumura C.Y."/>
            <person name="Schneider R."/>
            <person name="Smith A.J."/>
            <person name="Vanacova S."/>
            <person name="Villalvazo M."/>
            <person name="Haas B.J."/>
            <person name="Pertea M."/>
            <person name="Feldblyum T.V."/>
            <person name="Utterback T.R."/>
            <person name="Shu C.L."/>
            <person name="Osoegawa K."/>
            <person name="de Jong P.J."/>
            <person name="Hrdy I."/>
            <person name="Horvathova L."/>
            <person name="Zubacova Z."/>
            <person name="Dolezal P."/>
            <person name="Malik S.B."/>
            <person name="Logsdon J.M. Jr."/>
            <person name="Henze K."/>
            <person name="Gupta A."/>
            <person name="Wang C.C."/>
            <person name="Dunne R.L."/>
            <person name="Upcroft J.A."/>
            <person name="Upcroft P."/>
            <person name="White O."/>
            <person name="Salzberg S.L."/>
            <person name="Tang P."/>
            <person name="Chiu C.-H."/>
            <person name="Lee Y.-S."/>
            <person name="Embley T.M."/>
            <person name="Coombs G.H."/>
            <person name="Mottram J.C."/>
            <person name="Tachezy J."/>
            <person name="Fraser-Liggett C.M."/>
            <person name="Johnson P.J."/>
        </authorList>
    </citation>
    <scope>NUCLEOTIDE SEQUENCE [LARGE SCALE GENOMIC DNA]</scope>
    <source>
        <strain evidence="2">G3</strain>
    </source>
</reference>
<feature type="domain" description="Protein kinase" evidence="1">
    <location>
        <begin position="1"/>
        <end position="163"/>
    </location>
</feature>
<dbReference type="InterPro" id="IPR011009">
    <property type="entry name" value="Kinase-like_dom_sf"/>
</dbReference>
<dbReference type="SMR" id="A2DA46"/>